<dbReference type="Proteomes" id="UP000799771">
    <property type="component" value="Unassembled WGS sequence"/>
</dbReference>
<protein>
    <submittedName>
        <fullName evidence="3">Uncharacterized protein</fullName>
    </submittedName>
</protein>
<reference evidence="3" key="1">
    <citation type="journal article" date="2020" name="Stud. Mycol.">
        <title>101 Dothideomycetes genomes: a test case for predicting lifestyles and emergence of pathogens.</title>
        <authorList>
            <person name="Haridas S."/>
            <person name="Albert R."/>
            <person name="Binder M."/>
            <person name="Bloem J."/>
            <person name="Labutti K."/>
            <person name="Salamov A."/>
            <person name="Andreopoulos B."/>
            <person name="Baker S."/>
            <person name="Barry K."/>
            <person name="Bills G."/>
            <person name="Bluhm B."/>
            <person name="Cannon C."/>
            <person name="Castanera R."/>
            <person name="Culley D."/>
            <person name="Daum C."/>
            <person name="Ezra D."/>
            <person name="Gonzalez J."/>
            <person name="Henrissat B."/>
            <person name="Kuo A."/>
            <person name="Liang C."/>
            <person name="Lipzen A."/>
            <person name="Lutzoni F."/>
            <person name="Magnuson J."/>
            <person name="Mondo S."/>
            <person name="Nolan M."/>
            <person name="Ohm R."/>
            <person name="Pangilinan J."/>
            <person name="Park H.-J."/>
            <person name="Ramirez L."/>
            <person name="Alfaro M."/>
            <person name="Sun H."/>
            <person name="Tritt A."/>
            <person name="Yoshinaga Y."/>
            <person name="Zwiers L.-H."/>
            <person name="Turgeon B."/>
            <person name="Goodwin S."/>
            <person name="Spatafora J."/>
            <person name="Crous P."/>
            <person name="Grigoriev I."/>
        </authorList>
    </citation>
    <scope>NUCLEOTIDE SEQUENCE</scope>
    <source>
        <strain evidence="3">CBS 119687</strain>
    </source>
</reference>
<name>A0A6A6APA8_9PLEO</name>
<feature type="region of interest" description="Disordered" evidence="1">
    <location>
        <begin position="54"/>
        <end position="76"/>
    </location>
</feature>
<keyword evidence="4" id="KW-1185">Reference proteome</keyword>
<keyword evidence="2" id="KW-0732">Signal</keyword>
<dbReference type="AlphaFoldDB" id="A0A6A6APA8"/>
<gene>
    <name evidence="3" type="ORF">P153DRAFT_189231</name>
</gene>
<evidence type="ECO:0000256" key="2">
    <source>
        <dbReference type="SAM" id="SignalP"/>
    </source>
</evidence>
<proteinExistence type="predicted"/>
<accession>A0A6A6APA8</accession>
<sequence length="153" mass="17817">MVSMGALMLEFLRLLASAPFRCRRVVWLSCAIQHERLVVDEKAGDALRRLSRDNEAVPQTQRTRMSKQTRDVGTNRVRSEDMEVAALRTTQANDSAWTYAWDELLRRWMVYPTHHAAISRMNKSFQSTPAARWSSRRNVRCEAVRIRTQPQEL</sequence>
<dbReference type="GeneID" id="54402859"/>
<dbReference type="EMBL" id="ML977501">
    <property type="protein sequence ID" value="KAF2132341.1"/>
    <property type="molecule type" value="Genomic_DNA"/>
</dbReference>
<evidence type="ECO:0000313" key="4">
    <source>
        <dbReference type="Proteomes" id="UP000799771"/>
    </source>
</evidence>
<dbReference type="RefSeq" id="XP_033526728.1">
    <property type="nucleotide sequence ID" value="XM_033662427.1"/>
</dbReference>
<organism evidence="3 4">
    <name type="scientific">Dothidotthia symphoricarpi CBS 119687</name>
    <dbReference type="NCBI Taxonomy" id="1392245"/>
    <lineage>
        <taxon>Eukaryota</taxon>
        <taxon>Fungi</taxon>
        <taxon>Dikarya</taxon>
        <taxon>Ascomycota</taxon>
        <taxon>Pezizomycotina</taxon>
        <taxon>Dothideomycetes</taxon>
        <taxon>Pleosporomycetidae</taxon>
        <taxon>Pleosporales</taxon>
        <taxon>Dothidotthiaceae</taxon>
        <taxon>Dothidotthia</taxon>
    </lineage>
</organism>
<evidence type="ECO:0000313" key="3">
    <source>
        <dbReference type="EMBL" id="KAF2132341.1"/>
    </source>
</evidence>
<feature type="chain" id="PRO_5025578975" evidence="2">
    <location>
        <begin position="18"/>
        <end position="153"/>
    </location>
</feature>
<evidence type="ECO:0000256" key="1">
    <source>
        <dbReference type="SAM" id="MobiDB-lite"/>
    </source>
</evidence>
<feature type="signal peptide" evidence="2">
    <location>
        <begin position="1"/>
        <end position="17"/>
    </location>
</feature>